<keyword evidence="5" id="KW-0029">Amino-acid transport</keyword>
<feature type="transmembrane region" description="Helical" evidence="9">
    <location>
        <begin position="101"/>
        <end position="123"/>
    </location>
</feature>
<feature type="transmembrane region" description="Helical" evidence="9">
    <location>
        <begin position="170"/>
        <end position="187"/>
    </location>
</feature>
<accession>A0ABS4A9I2</accession>
<protein>
    <submittedName>
        <fullName evidence="10">Branched-chain amino acid ABC transporter permease</fullName>
    </submittedName>
</protein>
<feature type="transmembrane region" description="Helical" evidence="9">
    <location>
        <begin position="193"/>
        <end position="217"/>
    </location>
</feature>
<keyword evidence="11" id="KW-1185">Reference proteome</keyword>
<feature type="transmembrane region" description="Helical" evidence="9">
    <location>
        <begin position="61"/>
        <end position="80"/>
    </location>
</feature>
<evidence type="ECO:0000313" key="11">
    <source>
        <dbReference type="Proteomes" id="UP000681594"/>
    </source>
</evidence>
<keyword evidence="3" id="KW-1003">Cell membrane</keyword>
<organism evidence="10 11">
    <name type="scientific">Pararoseomonas baculiformis</name>
    <dbReference type="NCBI Taxonomy" id="2820812"/>
    <lineage>
        <taxon>Bacteria</taxon>
        <taxon>Pseudomonadati</taxon>
        <taxon>Pseudomonadota</taxon>
        <taxon>Alphaproteobacteria</taxon>
        <taxon>Acetobacterales</taxon>
        <taxon>Acetobacteraceae</taxon>
        <taxon>Pararoseomonas</taxon>
    </lineage>
</organism>
<dbReference type="Pfam" id="PF02653">
    <property type="entry name" value="BPD_transp_2"/>
    <property type="match status" value="1"/>
</dbReference>
<evidence type="ECO:0000313" key="10">
    <source>
        <dbReference type="EMBL" id="MBP0443656.1"/>
    </source>
</evidence>
<feature type="transmembrane region" description="Helical" evidence="9">
    <location>
        <begin position="272"/>
        <end position="291"/>
    </location>
</feature>
<evidence type="ECO:0000256" key="7">
    <source>
        <dbReference type="ARBA" id="ARBA00023136"/>
    </source>
</evidence>
<name>A0ABS4A9I2_9PROT</name>
<feature type="transmembrane region" description="Helical" evidence="9">
    <location>
        <begin position="229"/>
        <end position="252"/>
    </location>
</feature>
<comment type="subcellular location">
    <subcellularLocation>
        <location evidence="1">Cell membrane</location>
        <topology evidence="1">Multi-pass membrane protein</topology>
    </subcellularLocation>
</comment>
<proteinExistence type="inferred from homology"/>
<evidence type="ECO:0000256" key="9">
    <source>
        <dbReference type="SAM" id="Phobius"/>
    </source>
</evidence>
<comment type="caution">
    <text evidence="10">The sequence shown here is derived from an EMBL/GenBank/DDBJ whole genome shotgun (WGS) entry which is preliminary data.</text>
</comment>
<dbReference type="CDD" id="cd06582">
    <property type="entry name" value="TM_PBP1_LivH_like"/>
    <property type="match status" value="1"/>
</dbReference>
<reference evidence="10 11" key="1">
    <citation type="submission" date="2021-03" db="EMBL/GenBank/DDBJ databases">
        <authorList>
            <person name="So Y."/>
        </authorList>
    </citation>
    <scope>NUCLEOTIDE SEQUENCE [LARGE SCALE GENOMIC DNA]</scope>
    <source>
        <strain evidence="10 11">SSH11</strain>
    </source>
</reference>
<sequence length="292" mass="29852">MEAAAATIVTGFVLGGMYALVAIGLTLQYGVARIMNLAYGEFVVAAAFAALWLFTSLGVSPLLGLVLVMPLAFLANWALYRVFLTPLVRRAPDAGALETDSILATFGLLFVVQGVMLAIFGGAYQSYSYLSVPVQVLGATITANRLVALAFAAVIGGGLWFLLAHTRMGTAVRAVAVNPAAAPLVGIDMARTAALAFAVGGAVVAAGGVLVSTFLTFNAAMGMVFTMKALVVVIMGGVGNLMGCLVAGLLLGLTETLVASFVDPGLTLAATYGLFLLVLILRPAGLFGVAAR</sequence>
<keyword evidence="4 9" id="KW-0812">Transmembrane</keyword>
<dbReference type="PANTHER" id="PTHR11795">
    <property type="entry name" value="BRANCHED-CHAIN AMINO ACID TRANSPORT SYSTEM PERMEASE PROTEIN LIVH"/>
    <property type="match status" value="1"/>
</dbReference>
<evidence type="ECO:0000256" key="2">
    <source>
        <dbReference type="ARBA" id="ARBA00022448"/>
    </source>
</evidence>
<evidence type="ECO:0000256" key="4">
    <source>
        <dbReference type="ARBA" id="ARBA00022692"/>
    </source>
</evidence>
<keyword evidence="6 9" id="KW-1133">Transmembrane helix</keyword>
<evidence type="ECO:0000256" key="1">
    <source>
        <dbReference type="ARBA" id="ARBA00004651"/>
    </source>
</evidence>
<dbReference type="InterPro" id="IPR052157">
    <property type="entry name" value="BCAA_transport_permease"/>
</dbReference>
<evidence type="ECO:0000256" key="8">
    <source>
        <dbReference type="ARBA" id="ARBA00037998"/>
    </source>
</evidence>
<evidence type="ECO:0000256" key="5">
    <source>
        <dbReference type="ARBA" id="ARBA00022970"/>
    </source>
</evidence>
<feature type="transmembrane region" description="Helical" evidence="9">
    <location>
        <begin position="6"/>
        <end position="25"/>
    </location>
</feature>
<dbReference type="EMBL" id="JAGIZB010000002">
    <property type="protein sequence ID" value="MBP0443656.1"/>
    <property type="molecule type" value="Genomic_DNA"/>
</dbReference>
<keyword evidence="2" id="KW-0813">Transport</keyword>
<dbReference type="InterPro" id="IPR001851">
    <property type="entry name" value="ABC_transp_permease"/>
</dbReference>
<gene>
    <name evidence="10" type="ORF">J8J14_02595</name>
</gene>
<feature type="transmembrane region" description="Helical" evidence="9">
    <location>
        <begin position="37"/>
        <end position="55"/>
    </location>
</feature>
<dbReference type="PANTHER" id="PTHR11795:SF445">
    <property type="entry name" value="AMINO ACID ABC TRANSPORTER PERMEASE PROTEIN"/>
    <property type="match status" value="1"/>
</dbReference>
<evidence type="ECO:0000256" key="3">
    <source>
        <dbReference type="ARBA" id="ARBA00022475"/>
    </source>
</evidence>
<keyword evidence="7 9" id="KW-0472">Membrane</keyword>
<dbReference type="Proteomes" id="UP000681594">
    <property type="component" value="Unassembled WGS sequence"/>
</dbReference>
<dbReference type="RefSeq" id="WP_209377882.1">
    <property type="nucleotide sequence ID" value="NZ_JAGIZB010000002.1"/>
</dbReference>
<feature type="transmembrane region" description="Helical" evidence="9">
    <location>
        <begin position="143"/>
        <end position="163"/>
    </location>
</feature>
<comment type="similarity">
    <text evidence="8">Belongs to the binding-protein-dependent transport system permease family. LivHM subfamily.</text>
</comment>
<evidence type="ECO:0000256" key="6">
    <source>
        <dbReference type="ARBA" id="ARBA00022989"/>
    </source>
</evidence>